<dbReference type="AlphaFoldDB" id="A0A1X0PAM2"/>
<dbReference type="EMBL" id="NBCO01000001">
    <property type="protein sequence ID" value="ORC93673.1"/>
    <property type="molecule type" value="Genomic_DNA"/>
</dbReference>
<comment type="caution">
    <text evidence="2">The sequence shown here is derived from an EMBL/GenBank/DDBJ whole genome shotgun (WGS) entry which is preliminary data.</text>
</comment>
<reference evidence="2 3" key="1">
    <citation type="submission" date="2017-03" db="EMBL/GenBank/DDBJ databases">
        <title>An alternative strategy for trypanosome survival in the mammalian bloodstream revealed through genome and transcriptome analysis of the ubiquitous bovine parasite Trypanosoma (Megatrypanum) theileri.</title>
        <authorList>
            <person name="Kelly S."/>
            <person name="Ivens A."/>
            <person name="Mott A."/>
            <person name="O'Neill E."/>
            <person name="Emms D."/>
            <person name="Macleod O."/>
            <person name="Voorheis P."/>
            <person name="Matthews J."/>
            <person name="Matthews K."/>
            <person name="Carrington M."/>
        </authorList>
    </citation>
    <scope>NUCLEOTIDE SEQUENCE [LARGE SCALE GENOMIC DNA]</scope>
    <source>
        <strain evidence="2">Edinburgh</strain>
    </source>
</reference>
<name>A0A1X0PAM2_9TRYP</name>
<feature type="compositionally biased region" description="Basic and acidic residues" evidence="1">
    <location>
        <begin position="78"/>
        <end position="87"/>
    </location>
</feature>
<dbReference type="RefSeq" id="XP_028887739.1">
    <property type="nucleotide sequence ID" value="XM_029021231.1"/>
</dbReference>
<dbReference type="OrthoDB" id="247308at2759"/>
<feature type="region of interest" description="Disordered" evidence="1">
    <location>
        <begin position="127"/>
        <end position="254"/>
    </location>
</feature>
<feature type="compositionally biased region" description="Polar residues" evidence="1">
    <location>
        <begin position="210"/>
        <end position="223"/>
    </location>
</feature>
<evidence type="ECO:0000313" key="3">
    <source>
        <dbReference type="Proteomes" id="UP000192257"/>
    </source>
</evidence>
<sequence>MMSLSAYVYPSSGNTASFPSPLMDCTSAIHNSDNIQNSTPYYSGRKSAATAAFQERLKGIPIVIAEKQPLNAPAPRRRTNDPYRDTAPDGSPCVPKSPFTTEMGFLMSYKEDDVSSIDTSLASPMHSAFTAMPPQNKSHNNIHNNNNNNNNSSNNNNNHHHHNNSTVRSSAWTSCLPPAPRSAASTTFTHRPPPFTTTIVTPSAFHHHNSNANTVDMNTSEYNSTKRGESRCVKNHSTTHSSHSGNSSTPLTSTITTSVTHVRCKRVYVNGRPVTVWLNEDEQPQ</sequence>
<dbReference type="VEuPathDB" id="TriTrypDB:TM35_000015500"/>
<organism evidence="2 3">
    <name type="scientific">Trypanosoma theileri</name>
    <dbReference type="NCBI Taxonomy" id="67003"/>
    <lineage>
        <taxon>Eukaryota</taxon>
        <taxon>Discoba</taxon>
        <taxon>Euglenozoa</taxon>
        <taxon>Kinetoplastea</taxon>
        <taxon>Metakinetoplastina</taxon>
        <taxon>Trypanosomatida</taxon>
        <taxon>Trypanosomatidae</taxon>
        <taxon>Trypanosoma</taxon>
    </lineage>
</organism>
<feature type="compositionally biased region" description="Low complexity" evidence="1">
    <location>
        <begin position="136"/>
        <end position="157"/>
    </location>
</feature>
<dbReference type="GeneID" id="39981011"/>
<protein>
    <submittedName>
        <fullName evidence="2">Uncharacterized protein</fullName>
    </submittedName>
</protein>
<keyword evidence="3" id="KW-1185">Reference proteome</keyword>
<feature type="compositionally biased region" description="Low complexity" evidence="1">
    <location>
        <begin position="236"/>
        <end position="254"/>
    </location>
</feature>
<dbReference type="Proteomes" id="UP000192257">
    <property type="component" value="Unassembled WGS sequence"/>
</dbReference>
<feature type="region of interest" description="Disordered" evidence="1">
    <location>
        <begin position="71"/>
        <end position="97"/>
    </location>
</feature>
<proteinExistence type="predicted"/>
<gene>
    <name evidence="2" type="ORF">TM35_000015500</name>
</gene>
<accession>A0A1X0PAM2</accession>
<evidence type="ECO:0000313" key="2">
    <source>
        <dbReference type="EMBL" id="ORC93673.1"/>
    </source>
</evidence>
<evidence type="ECO:0000256" key="1">
    <source>
        <dbReference type="SAM" id="MobiDB-lite"/>
    </source>
</evidence>